<dbReference type="Pfam" id="PF13622">
    <property type="entry name" value="4HBT_3"/>
    <property type="match status" value="1"/>
</dbReference>
<dbReference type="InterPro" id="IPR029069">
    <property type="entry name" value="HotDog_dom_sf"/>
</dbReference>
<accession>A0A2S5TEW1</accession>
<organism evidence="3 4">
    <name type="scientific">Solimonas fluminis</name>
    <dbReference type="NCBI Taxonomy" id="2086571"/>
    <lineage>
        <taxon>Bacteria</taxon>
        <taxon>Pseudomonadati</taxon>
        <taxon>Pseudomonadota</taxon>
        <taxon>Gammaproteobacteria</taxon>
        <taxon>Nevskiales</taxon>
        <taxon>Nevskiaceae</taxon>
        <taxon>Solimonas</taxon>
    </lineage>
</organism>
<gene>
    <name evidence="3" type="ORF">C3942_11965</name>
</gene>
<feature type="domain" description="Acyl-CoA thioesterase-like N-terminal HotDog" evidence="1">
    <location>
        <begin position="138"/>
        <end position="220"/>
    </location>
</feature>
<evidence type="ECO:0000259" key="1">
    <source>
        <dbReference type="Pfam" id="PF13622"/>
    </source>
</evidence>
<protein>
    <submittedName>
        <fullName evidence="3">Thioesterase family protein</fullName>
    </submittedName>
</protein>
<dbReference type="Proteomes" id="UP000238220">
    <property type="component" value="Unassembled WGS sequence"/>
</dbReference>
<evidence type="ECO:0000313" key="3">
    <source>
        <dbReference type="EMBL" id="PPE73515.1"/>
    </source>
</evidence>
<comment type="caution">
    <text evidence="3">The sequence shown here is derived from an EMBL/GenBank/DDBJ whole genome shotgun (WGS) entry which is preliminary data.</text>
</comment>
<dbReference type="Gene3D" id="2.40.160.210">
    <property type="entry name" value="Acyl-CoA thioesterase, double hotdog domain"/>
    <property type="match status" value="1"/>
</dbReference>
<dbReference type="InterPro" id="IPR049450">
    <property type="entry name" value="ACOT8-like_C"/>
</dbReference>
<dbReference type="AlphaFoldDB" id="A0A2S5TEW1"/>
<evidence type="ECO:0000313" key="4">
    <source>
        <dbReference type="Proteomes" id="UP000238220"/>
    </source>
</evidence>
<keyword evidence="4" id="KW-1185">Reference proteome</keyword>
<evidence type="ECO:0000259" key="2">
    <source>
        <dbReference type="Pfam" id="PF20789"/>
    </source>
</evidence>
<dbReference type="InterPro" id="IPR049449">
    <property type="entry name" value="TesB_ACOT8-like_N"/>
</dbReference>
<dbReference type="EMBL" id="PSNW01000006">
    <property type="protein sequence ID" value="PPE73515.1"/>
    <property type="molecule type" value="Genomic_DNA"/>
</dbReference>
<proteinExistence type="predicted"/>
<dbReference type="Pfam" id="PF20789">
    <property type="entry name" value="4HBT_3C"/>
    <property type="match status" value="1"/>
</dbReference>
<feature type="domain" description="Acyl-CoA thioesterase-like C-terminal" evidence="2">
    <location>
        <begin position="242"/>
        <end position="376"/>
    </location>
</feature>
<dbReference type="SUPFAM" id="SSF54637">
    <property type="entry name" value="Thioesterase/thiol ester dehydrase-isomerase"/>
    <property type="match status" value="2"/>
</dbReference>
<reference evidence="3 4" key="1">
    <citation type="submission" date="2018-02" db="EMBL/GenBank/DDBJ databases">
        <title>Genome sequencing of Solimonas sp. HR-BB.</title>
        <authorList>
            <person name="Lee Y."/>
            <person name="Jeon C.O."/>
        </authorList>
    </citation>
    <scope>NUCLEOTIDE SEQUENCE [LARGE SCALE GENOMIC DNA]</scope>
    <source>
        <strain evidence="3 4">HR-BB</strain>
    </source>
</reference>
<sequence>MKTRSGGCGAVAGAILSMVADAAARGGGASAGFCGLPAQPVMAPKASSRNAGRGQLRPRGLRTVFIDPFPGLSNRSIAMTVARGFRFLGRLASRQAIADNPASAFYSCFSPRELCMRFSEILQAMAGSGGAWTASVGEEWLQGRTVFGGLQAAIAVKAMRGLVPAGLPLRTLQTSFIAPLGAGSFRAEARVLRSGKSATQVEARLYDGEQVACHALGIFGSSRESAVHVELPYPEVPKDFDGAREIPFIPGATPVFTRNVRMRWASGTFPFQGSTVPRTQIYVSLRDEPSCDELLLIGLADIIPSPGLSLLKKPAPASSLTWTLELFSEEYDGSAADPFLVDAEVVSAANGYISHSTTVWSPAKRLLGLSRQSVVVFG</sequence>
<name>A0A2S5TEW1_9GAMM</name>
<dbReference type="InterPro" id="IPR042171">
    <property type="entry name" value="Acyl-CoA_hotdog"/>
</dbReference>